<dbReference type="AlphaFoldDB" id="A0A1H2II60"/>
<dbReference type="PANTHER" id="PTHR33371">
    <property type="entry name" value="INTERMEMBRANE PHOSPHOLIPID TRANSPORT SYSTEM BINDING PROTEIN MLAD-RELATED"/>
    <property type="match status" value="1"/>
</dbReference>
<dbReference type="EMBL" id="FNLL01000008">
    <property type="protein sequence ID" value="SDU43847.1"/>
    <property type="molecule type" value="Genomic_DNA"/>
</dbReference>
<keyword evidence="1" id="KW-0472">Membrane</keyword>
<accession>A0A1H2II60</accession>
<dbReference type="PANTHER" id="PTHR33371:SF4">
    <property type="entry name" value="INTERMEMBRANE PHOSPHOLIPID TRANSPORT SYSTEM BINDING PROTEIN MLAD"/>
    <property type="match status" value="1"/>
</dbReference>
<evidence type="ECO:0000313" key="4">
    <source>
        <dbReference type="Proteomes" id="UP000199608"/>
    </source>
</evidence>
<dbReference type="Pfam" id="PF02470">
    <property type="entry name" value="MlaD"/>
    <property type="match status" value="1"/>
</dbReference>
<name>A0A1H2II60_9BACT</name>
<proteinExistence type="predicted"/>
<dbReference type="InterPro" id="IPR052336">
    <property type="entry name" value="MlaD_Phospholipid_Transporter"/>
</dbReference>
<evidence type="ECO:0000313" key="3">
    <source>
        <dbReference type="EMBL" id="SDU43847.1"/>
    </source>
</evidence>
<evidence type="ECO:0000256" key="1">
    <source>
        <dbReference type="SAM" id="Phobius"/>
    </source>
</evidence>
<dbReference type="RefSeq" id="WP_092235588.1">
    <property type="nucleotide sequence ID" value="NZ_FNLL01000008.1"/>
</dbReference>
<protein>
    <submittedName>
        <fullName evidence="3">Phospholipid/cholesterol/gamma-HCH transport system substrate-binding protein</fullName>
    </submittedName>
</protein>
<sequence length="362" mass="39995">MTQKTNFFKLGLFIIIAFGLGTIFLIIFGAGKFFKQKLLAETCFNESVQGLSIGSEVKYKGIKIGTVKSITSAARVYQTKSDYVLVIIALENGISLGQTGNSSTIRIRNAIKDGLVIRLSFKGLTGVAYLETDYSVQNPDDVLDISWSPQNIYIPSQQSNIKQLGDTLNLILNNLADINLKGITTDIDLLLQTLNQKINTIDMEHISGLAASLLTELKDTNQKISQIIGSDKVKHLLSDAQASFSELRTIVETSKTPLNNALNDFQKAAGSTKNMTRDLEARLVPKIDSLSSNLDQLMQNLAGTSEQVENIIWLNSDKIKLIIDNLETTSENLKQMSHDLKQYPGRLLFEKPPRKINAEGNN</sequence>
<reference evidence="4" key="1">
    <citation type="submission" date="2016-10" db="EMBL/GenBank/DDBJ databases">
        <authorList>
            <person name="Varghese N."/>
            <person name="Submissions S."/>
        </authorList>
    </citation>
    <scope>NUCLEOTIDE SEQUENCE [LARGE SCALE GENOMIC DNA]</scope>
    <source>
        <strain evidence="4">DSM 3384</strain>
    </source>
</reference>
<dbReference type="Proteomes" id="UP000199608">
    <property type="component" value="Unassembled WGS sequence"/>
</dbReference>
<keyword evidence="1" id="KW-1133">Transmembrane helix</keyword>
<gene>
    <name evidence="3" type="ORF">SAMN04487931_108214</name>
</gene>
<keyword evidence="1" id="KW-0812">Transmembrane</keyword>
<evidence type="ECO:0000259" key="2">
    <source>
        <dbReference type="Pfam" id="PF02470"/>
    </source>
</evidence>
<organism evidence="3 4">
    <name type="scientific">Desulfobacula phenolica</name>
    <dbReference type="NCBI Taxonomy" id="90732"/>
    <lineage>
        <taxon>Bacteria</taxon>
        <taxon>Pseudomonadati</taxon>
        <taxon>Thermodesulfobacteriota</taxon>
        <taxon>Desulfobacteria</taxon>
        <taxon>Desulfobacterales</taxon>
        <taxon>Desulfobacteraceae</taxon>
        <taxon>Desulfobacula</taxon>
    </lineage>
</organism>
<feature type="transmembrane region" description="Helical" evidence="1">
    <location>
        <begin position="12"/>
        <end position="34"/>
    </location>
</feature>
<dbReference type="InterPro" id="IPR003399">
    <property type="entry name" value="Mce/MlaD"/>
</dbReference>
<keyword evidence="4" id="KW-1185">Reference proteome</keyword>
<feature type="domain" description="Mce/MlaD" evidence="2">
    <location>
        <begin position="47"/>
        <end position="131"/>
    </location>
</feature>